<dbReference type="InterPro" id="IPR003877">
    <property type="entry name" value="SPRY_dom"/>
</dbReference>
<dbReference type="CDD" id="cd04641">
    <property type="entry name" value="CBS_euAMPK_gamma-like_repeat2"/>
    <property type="match status" value="1"/>
</dbReference>
<dbReference type="InterPro" id="IPR000644">
    <property type="entry name" value="CBS_dom"/>
</dbReference>
<organism evidence="19 20">
    <name type="scientific">Phellinidium pouzarii</name>
    <dbReference type="NCBI Taxonomy" id="167371"/>
    <lineage>
        <taxon>Eukaryota</taxon>
        <taxon>Fungi</taxon>
        <taxon>Dikarya</taxon>
        <taxon>Basidiomycota</taxon>
        <taxon>Agaricomycotina</taxon>
        <taxon>Agaricomycetes</taxon>
        <taxon>Hymenochaetales</taxon>
        <taxon>Hymenochaetaceae</taxon>
        <taxon>Phellinidium</taxon>
    </lineage>
</organism>
<keyword evidence="5 14" id="KW-0812">Transmembrane</keyword>
<evidence type="ECO:0000256" key="9">
    <source>
        <dbReference type="ARBA" id="ARBA00023122"/>
    </source>
</evidence>
<accession>A0A4V3XCA2</accession>
<dbReference type="InterPro" id="IPR001683">
    <property type="entry name" value="PX_dom"/>
</dbReference>
<evidence type="ECO:0000256" key="13">
    <source>
        <dbReference type="SAM" id="MobiDB-lite"/>
    </source>
</evidence>
<dbReference type="SMART" id="SM00449">
    <property type="entry name" value="SPRY"/>
    <property type="match status" value="1"/>
</dbReference>
<feature type="domain" description="PX" evidence="17">
    <location>
        <begin position="1164"/>
        <end position="1281"/>
    </location>
</feature>
<feature type="domain" description="T-SNARE coiled-coil homology" evidence="16">
    <location>
        <begin position="1460"/>
        <end position="1522"/>
    </location>
</feature>
<keyword evidence="10 14" id="KW-0472">Membrane</keyword>
<dbReference type="Pfam" id="PF00787">
    <property type="entry name" value="PX"/>
    <property type="match status" value="1"/>
</dbReference>
<feature type="domain" description="CBS" evidence="18">
    <location>
        <begin position="714"/>
        <end position="778"/>
    </location>
</feature>
<comment type="caution">
    <text evidence="19">The sequence shown here is derived from an EMBL/GenBank/DDBJ whole genome shotgun (WGS) entry which is preliminary data.</text>
</comment>
<feature type="transmembrane region" description="Helical" evidence="14">
    <location>
        <begin position="12"/>
        <end position="39"/>
    </location>
</feature>
<evidence type="ECO:0000259" key="15">
    <source>
        <dbReference type="PROSITE" id="PS50188"/>
    </source>
</evidence>
<dbReference type="Gene3D" id="1.20.5.110">
    <property type="match status" value="1"/>
</dbReference>
<dbReference type="GO" id="GO:0016208">
    <property type="term" value="F:AMP binding"/>
    <property type="evidence" value="ECO:0007669"/>
    <property type="project" value="TreeGrafter"/>
</dbReference>
<dbReference type="InterPro" id="IPR055481">
    <property type="entry name" value="DUF7053"/>
</dbReference>
<dbReference type="GO" id="GO:0019887">
    <property type="term" value="F:protein kinase regulator activity"/>
    <property type="evidence" value="ECO:0007669"/>
    <property type="project" value="TreeGrafter"/>
</dbReference>
<comment type="function">
    <text evidence="11">Essential for proper morphogenesis of the vacuole. May exist as structural reinforcement on the surface of the vacuolar membrane and be required for maintenance against rupture by osmotic pressure.</text>
</comment>
<dbReference type="Pfam" id="PF23155">
    <property type="entry name" value="DUF7053"/>
    <property type="match status" value="1"/>
</dbReference>
<feature type="region of interest" description="Disordered" evidence="13">
    <location>
        <begin position="550"/>
        <end position="587"/>
    </location>
</feature>
<evidence type="ECO:0000256" key="14">
    <source>
        <dbReference type="SAM" id="Phobius"/>
    </source>
</evidence>
<evidence type="ECO:0000256" key="6">
    <source>
        <dbReference type="ARBA" id="ARBA00022737"/>
    </source>
</evidence>
<comment type="similarity">
    <text evidence="3">Belongs to the 5'-AMP-activated protein kinase gamma subunit family.</text>
</comment>
<dbReference type="EMBL" id="SGPK01000286">
    <property type="protein sequence ID" value="THH05103.1"/>
    <property type="molecule type" value="Genomic_DNA"/>
</dbReference>
<gene>
    <name evidence="19" type="ORF">EW145_g5035</name>
</gene>
<dbReference type="SUPFAM" id="SSF54631">
    <property type="entry name" value="CBS-domain pair"/>
    <property type="match status" value="2"/>
</dbReference>
<dbReference type="CDD" id="cd12910">
    <property type="entry name" value="SPRY_SSH4_like"/>
    <property type="match status" value="1"/>
</dbReference>
<evidence type="ECO:0000313" key="19">
    <source>
        <dbReference type="EMBL" id="THH05103.1"/>
    </source>
</evidence>
<reference evidence="19 20" key="1">
    <citation type="submission" date="2019-02" db="EMBL/GenBank/DDBJ databases">
        <title>Genome sequencing of the rare red list fungi Phellinidium pouzarii.</title>
        <authorList>
            <person name="Buettner E."/>
            <person name="Kellner H."/>
        </authorList>
    </citation>
    <scope>NUCLEOTIDE SEQUENCE [LARGE SCALE GENOMIC DNA]</scope>
    <source>
        <strain evidence="19 20">DSM 108285</strain>
    </source>
</reference>
<dbReference type="InterPro" id="IPR043136">
    <property type="entry name" value="B30.2/SPRY_sf"/>
</dbReference>
<evidence type="ECO:0000256" key="5">
    <source>
        <dbReference type="ARBA" id="ARBA00022692"/>
    </source>
</evidence>
<evidence type="ECO:0000313" key="20">
    <source>
        <dbReference type="Proteomes" id="UP000308199"/>
    </source>
</evidence>
<dbReference type="SUPFAM" id="SSF64268">
    <property type="entry name" value="PX domain"/>
    <property type="match status" value="1"/>
</dbReference>
<dbReference type="GO" id="GO:0005634">
    <property type="term" value="C:nucleus"/>
    <property type="evidence" value="ECO:0007669"/>
    <property type="project" value="TreeGrafter"/>
</dbReference>
<dbReference type="GO" id="GO:0097576">
    <property type="term" value="P:vacuole fusion"/>
    <property type="evidence" value="ECO:0007669"/>
    <property type="project" value="UniProtKB-ARBA"/>
</dbReference>
<dbReference type="GO" id="GO:0000329">
    <property type="term" value="C:fungal-type vacuole membrane"/>
    <property type="evidence" value="ECO:0007669"/>
    <property type="project" value="UniProtKB-ARBA"/>
</dbReference>
<dbReference type="SUPFAM" id="SSF49899">
    <property type="entry name" value="Concanavalin A-like lectins/glucanases"/>
    <property type="match status" value="1"/>
</dbReference>
<dbReference type="GO" id="GO:0019901">
    <property type="term" value="F:protein kinase binding"/>
    <property type="evidence" value="ECO:0007669"/>
    <property type="project" value="TreeGrafter"/>
</dbReference>
<dbReference type="CDD" id="cd22541">
    <property type="entry name" value="SP5_N"/>
    <property type="match status" value="1"/>
</dbReference>
<feature type="compositionally biased region" description="Polar residues" evidence="13">
    <location>
        <begin position="400"/>
        <end position="412"/>
    </location>
</feature>
<dbReference type="GO" id="GO:0007034">
    <property type="term" value="P:vacuolar transport"/>
    <property type="evidence" value="ECO:0007669"/>
    <property type="project" value="UniProtKB-ARBA"/>
</dbReference>
<evidence type="ECO:0000256" key="2">
    <source>
        <dbReference type="ARBA" id="ARBA00004167"/>
    </source>
</evidence>
<evidence type="ECO:0000259" key="16">
    <source>
        <dbReference type="PROSITE" id="PS50192"/>
    </source>
</evidence>
<dbReference type="SMART" id="SM00312">
    <property type="entry name" value="PX"/>
    <property type="match status" value="1"/>
</dbReference>
<feature type="domain" description="CBS" evidence="18">
    <location>
        <begin position="815"/>
        <end position="877"/>
    </location>
</feature>
<evidence type="ECO:0000256" key="3">
    <source>
        <dbReference type="ARBA" id="ARBA00006750"/>
    </source>
</evidence>
<dbReference type="InterPro" id="IPR050511">
    <property type="entry name" value="AMPK_gamma/SDS23_families"/>
</dbReference>
<evidence type="ECO:0000259" key="18">
    <source>
        <dbReference type="PROSITE" id="PS51371"/>
    </source>
</evidence>
<comment type="subcellular location">
    <subcellularLocation>
        <location evidence="2">Membrane</location>
        <topology evidence="2">Single-pass membrane protein</topology>
    </subcellularLocation>
    <subcellularLocation>
        <location evidence="1">Vacuole</location>
    </subcellularLocation>
</comment>
<dbReference type="SMART" id="SM00397">
    <property type="entry name" value="t_SNARE"/>
    <property type="match status" value="1"/>
</dbReference>
<name>A0A4V3XCA2_9AGAM</name>
<evidence type="ECO:0008006" key="21">
    <source>
        <dbReference type="Google" id="ProtNLM"/>
    </source>
</evidence>
<feature type="region of interest" description="Disordered" evidence="13">
    <location>
        <begin position="328"/>
        <end position="523"/>
    </location>
</feature>
<dbReference type="InterPro" id="IPR035780">
    <property type="entry name" value="SPRY_Ssh4-like"/>
</dbReference>
<feature type="compositionally biased region" description="Basic residues" evidence="13">
    <location>
        <begin position="564"/>
        <end position="575"/>
    </location>
</feature>
<dbReference type="FunFam" id="1.20.5.110:FF:000058">
    <property type="entry name" value="VAM7p Vacuolar SNARE protein"/>
    <property type="match status" value="1"/>
</dbReference>
<dbReference type="InterPro" id="IPR000727">
    <property type="entry name" value="T_SNARE_dom"/>
</dbReference>
<feature type="domain" description="CBS" evidence="18">
    <location>
        <begin position="886"/>
        <end position="954"/>
    </location>
</feature>
<dbReference type="InterPro" id="IPR013320">
    <property type="entry name" value="ConA-like_dom_sf"/>
</dbReference>
<dbReference type="PROSITE" id="PS50188">
    <property type="entry name" value="B302_SPRY"/>
    <property type="match status" value="1"/>
</dbReference>
<keyword evidence="4" id="KW-0926">Vacuole</keyword>
<keyword evidence="20" id="KW-1185">Reference proteome</keyword>
<dbReference type="PANTHER" id="PTHR13780:SF35">
    <property type="entry name" value="LD22662P"/>
    <property type="match status" value="1"/>
</dbReference>
<keyword evidence="7 14" id="KW-1133">Transmembrane helix</keyword>
<evidence type="ECO:0000256" key="11">
    <source>
        <dbReference type="ARBA" id="ARBA00054927"/>
    </source>
</evidence>
<dbReference type="PROSITE" id="PS50192">
    <property type="entry name" value="T_SNARE"/>
    <property type="match status" value="1"/>
</dbReference>
<feature type="compositionally biased region" description="Polar residues" evidence="13">
    <location>
        <begin position="496"/>
        <end position="513"/>
    </location>
</feature>
<dbReference type="PROSITE" id="PS50195">
    <property type="entry name" value="PX"/>
    <property type="match status" value="1"/>
</dbReference>
<dbReference type="Proteomes" id="UP000308199">
    <property type="component" value="Unassembled WGS sequence"/>
</dbReference>
<dbReference type="Pfam" id="PF00622">
    <property type="entry name" value="SPRY"/>
    <property type="match status" value="1"/>
</dbReference>
<feature type="domain" description="B30.2/SPRY" evidence="15">
    <location>
        <begin position="80"/>
        <end position="286"/>
    </location>
</feature>
<dbReference type="InterPro" id="IPR046342">
    <property type="entry name" value="CBS_dom_sf"/>
</dbReference>
<dbReference type="Gene3D" id="3.10.580.10">
    <property type="entry name" value="CBS-domain"/>
    <property type="match status" value="2"/>
</dbReference>
<dbReference type="PROSITE" id="PS51371">
    <property type="entry name" value="CBS"/>
    <property type="match status" value="3"/>
</dbReference>
<feature type="compositionally biased region" description="Low complexity" evidence="13">
    <location>
        <begin position="425"/>
        <end position="445"/>
    </location>
</feature>
<sequence>MLSLSNGNRDALLVLLPLLIILSSILFLLLLFLVCVLLLRRRRGIILRDNDGPIDMSREELIDGEGGFEGLEERWLESVSEETQRSYRRAKEYQTQYPPNSLPTDITLSQFLSIQEKGVSAWSFEPDYETNASLLVHARTELTFLPDPFSSSSVQSNLPLPKLNEVYYWEVKMFDLPETTSVGIGLATKPYPAFRLPGLNRFSIAYHSNGDKSHNYPFTAQPYGSPLKEGDVLGVGYRPRSGTVFFTRNGRKMDDAYIGLTRWNLFPTVGADGPCSLHVNLGQSGFVFIEANVKKWGLAPSVGTLAPPPAYGSERGSILLEAGGGVRHIRENASSPPQTTATSPSSSRRGHRSQRSRVSSGAPQSSPLWDGAAPLSPPPPITPIEEEGADEGPSGRYISPTDTPFHTHTSNLPPSPPADGDADDSGQSSRTASISRSRSTSPVSRLSRRPAGHSRSNSAAEMVMRLQPPPDSPMNLLEPPSPGATADIHLRALTPIASQTAPGSSTRIGTSDASGRPPPAYSPLDAYRYSDGVQVDLPAEVIAAALEGGTQDPNATLSPAGSPKVRRQPSSRRRAISQLPPLQTAESHDAALKSIRAHLRSRTNYDSFPVSYRIIVLDTKLEVRKALQCLLYNGVVSAPLWNSEQSRFGGMLTVSDIIHLIQYYYHTATYEFAAADVETVRLENLRRKDIVSYVPQTIENVTESFAEIEDFLHVDPVPLLREHPSSSLFDAAKRLIETHARRLPLLDTDTETGHEVIVSVLTQYRLLKFIAINCAKDVAHLHMPLRKLKIGTYVAAAPSTPLQSPIDADSEKTRENPFYPISTATLNTRVFDVVHMFSERGISAVPIIDENGVVVDLYETVDVITLVRLGAYQSLDLTIAEALNQRSPDFPGVVICNASDSLGTLLQLIKKRRVHRLVVVEGEAEEKQGGKKGRLLGIITHSDVLRYIVGEVGIGEANEEKRKRGLRFTFALLFRPVFMGRWPLYVKRTVATTGIIHVPHDVAVSALQDAPSMITLNPLVVTYEVKPDDPSTYIITDTLKVFSFFSMKTKYTAKVELGDERITFHMKSGGGMTSVNHWKSRRREEEPETVEIVEESHIEVRYNFRRNSNRTVYSWIDWSPSLRANKGRLCRSMANPVDAPSFGIWQALLLFLLSSTTGRLLAMAAIQSVHVLGHEERPQPKPHVVYKIKVQASVRSWLMWRRYSEFDDLHTELTKFVGDAPPCPLPPKHPFSLFRSKEDPQLIQERVNGLEIYLRAIVSSKDDRWREAYAFKEFLGIPIGKKDGVEGGTPSDFSSSSWLDEHMELQNRVRDIRADINKRDALADRGDITSAHTTNVQAKRKLAAVLNRLGTLASGLSVLAAAGLGEGEIQRRTDMAARVQDDCEKLSKMMIAARSASRAFASSVPANQSPASEADRAALLGPTTGSSMKPFARVFGATVPQQETEQTRPLDNHGVLQLQKTKIDQQDTQLSQLTTILARQRQLGLAINQEITEQNELLDGFSEDVDHTGMKLSKAKKQLNRLDK</sequence>
<dbReference type="SMART" id="SM00116">
    <property type="entry name" value="CBS"/>
    <property type="match status" value="4"/>
</dbReference>
<dbReference type="InterPro" id="IPR036871">
    <property type="entry name" value="PX_dom_sf"/>
</dbReference>
<keyword evidence="9 12" id="KW-0129">CBS domain</keyword>
<evidence type="ECO:0000256" key="8">
    <source>
        <dbReference type="ARBA" id="ARBA00023054"/>
    </source>
</evidence>
<evidence type="ECO:0000256" key="7">
    <source>
        <dbReference type="ARBA" id="ARBA00022989"/>
    </source>
</evidence>
<evidence type="ECO:0000256" key="1">
    <source>
        <dbReference type="ARBA" id="ARBA00004116"/>
    </source>
</evidence>
<dbReference type="SUPFAM" id="SSF58038">
    <property type="entry name" value="SNARE fusion complex"/>
    <property type="match status" value="1"/>
</dbReference>
<dbReference type="InterPro" id="IPR001870">
    <property type="entry name" value="B30.2/SPRY"/>
</dbReference>
<feature type="compositionally biased region" description="Low complexity" evidence="13">
    <location>
        <begin position="333"/>
        <end position="347"/>
    </location>
</feature>
<evidence type="ECO:0000256" key="10">
    <source>
        <dbReference type="ARBA" id="ARBA00023136"/>
    </source>
</evidence>
<evidence type="ECO:0000256" key="4">
    <source>
        <dbReference type="ARBA" id="ARBA00022554"/>
    </source>
</evidence>
<protein>
    <recommendedName>
        <fullName evidence="21">Protein ssh4</fullName>
    </recommendedName>
</protein>
<dbReference type="CDD" id="cd15858">
    <property type="entry name" value="SNARE_VAM7"/>
    <property type="match status" value="1"/>
</dbReference>
<dbReference type="GO" id="GO:0031588">
    <property type="term" value="C:nucleotide-activated protein kinase complex"/>
    <property type="evidence" value="ECO:0007669"/>
    <property type="project" value="TreeGrafter"/>
</dbReference>
<dbReference type="Pfam" id="PF00571">
    <property type="entry name" value="CBS"/>
    <property type="match status" value="2"/>
</dbReference>
<dbReference type="GO" id="GO:0035091">
    <property type="term" value="F:phosphatidylinositol binding"/>
    <property type="evidence" value="ECO:0007669"/>
    <property type="project" value="InterPro"/>
</dbReference>
<dbReference type="OrthoDB" id="258495at2759"/>
<evidence type="ECO:0000256" key="12">
    <source>
        <dbReference type="PROSITE-ProRule" id="PRU00703"/>
    </source>
</evidence>
<dbReference type="Gene3D" id="2.60.120.920">
    <property type="match status" value="1"/>
</dbReference>
<dbReference type="PANTHER" id="PTHR13780">
    <property type="entry name" value="AMP-ACTIVATED PROTEIN KINASE, GAMMA REGULATORY SUBUNIT"/>
    <property type="match status" value="1"/>
</dbReference>
<dbReference type="GO" id="GO:0016192">
    <property type="term" value="P:vesicle-mediated transport"/>
    <property type="evidence" value="ECO:0007669"/>
    <property type="project" value="UniProtKB-ARBA"/>
</dbReference>
<dbReference type="Gene3D" id="3.30.1520.10">
    <property type="entry name" value="Phox-like domain"/>
    <property type="match status" value="1"/>
</dbReference>
<evidence type="ECO:0000259" key="17">
    <source>
        <dbReference type="PROSITE" id="PS50195"/>
    </source>
</evidence>
<keyword evidence="6" id="KW-0677">Repeat</keyword>
<proteinExistence type="inferred from homology"/>
<keyword evidence="8" id="KW-0175">Coiled coil</keyword>